<evidence type="ECO:0000313" key="2">
    <source>
        <dbReference type="Proteomes" id="UP000012062"/>
    </source>
</evidence>
<proteinExistence type="predicted"/>
<keyword evidence="2" id="KW-1185">Reference proteome</keyword>
<comment type="caution">
    <text evidence="1">The sequence shown here is derived from an EMBL/GenBank/DDBJ whole genome shotgun (WGS) entry which is preliminary data.</text>
</comment>
<accession>M5ENU5</accession>
<dbReference type="Proteomes" id="UP000012062">
    <property type="component" value="Unassembled WGS sequence"/>
</dbReference>
<reference evidence="1 2" key="1">
    <citation type="submission" date="2013-02" db="EMBL/GenBank/DDBJ databases">
        <authorList>
            <person name="Genoscope - CEA"/>
        </authorList>
    </citation>
    <scope>NUCLEOTIDE SEQUENCE [LARGE SCALE GENOMIC DNA]</scope>
    <source>
        <strain evidence="1 2">STM 2683</strain>
    </source>
</reference>
<sequence>MCPAAKSALIFAAGLLIVGNEHFRKRP</sequence>
<dbReference type="STRING" id="1297569.MESS2_210006"/>
<dbReference type="EMBL" id="CAUM01000086">
    <property type="protein sequence ID" value="CCV06017.1"/>
    <property type="molecule type" value="Genomic_DNA"/>
</dbReference>
<protein>
    <submittedName>
        <fullName evidence="1">Uncharacterized protein</fullName>
    </submittedName>
</protein>
<organism evidence="1 2">
    <name type="scientific">Mesorhizobium metallidurans STM 2683</name>
    <dbReference type="NCBI Taxonomy" id="1297569"/>
    <lineage>
        <taxon>Bacteria</taxon>
        <taxon>Pseudomonadati</taxon>
        <taxon>Pseudomonadota</taxon>
        <taxon>Alphaproteobacteria</taxon>
        <taxon>Hyphomicrobiales</taxon>
        <taxon>Phyllobacteriaceae</taxon>
        <taxon>Mesorhizobium</taxon>
    </lineage>
</organism>
<name>M5ENU5_9HYPH</name>
<dbReference type="AlphaFoldDB" id="M5ENU5"/>
<gene>
    <name evidence="1" type="ORF">MESS2_210006</name>
</gene>
<evidence type="ECO:0000313" key="1">
    <source>
        <dbReference type="EMBL" id="CCV06017.1"/>
    </source>
</evidence>